<keyword evidence="4" id="KW-0804">Transcription</keyword>
<keyword evidence="8" id="KW-1185">Reference proteome</keyword>
<dbReference type="InterPro" id="IPR005119">
    <property type="entry name" value="LysR_subst-bd"/>
</dbReference>
<feature type="compositionally biased region" description="Pro residues" evidence="5">
    <location>
        <begin position="313"/>
        <end position="322"/>
    </location>
</feature>
<dbReference type="PANTHER" id="PTHR30346:SF0">
    <property type="entry name" value="HCA OPERON TRANSCRIPTIONAL ACTIVATOR HCAR"/>
    <property type="match status" value="1"/>
</dbReference>
<dbReference type="GO" id="GO:0032993">
    <property type="term" value="C:protein-DNA complex"/>
    <property type="evidence" value="ECO:0007669"/>
    <property type="project" value="TreeGrafter"/>
</dbReference>
<dbReference type="Pfam" id="PF00126">
    <property type="entry name" value="HTH_1"/>
    <property type="match status" value="1"/>
</dbReference>
<reference evidence="7" key="1">
    <citation type="submission" date="2021-01" db="EMBL/GenBank/DDBJ databases">
        <title>Whole genome shotgun sequence of Sphaerisporangium rufum NBRC 109079.</title>
        <authorList>
            <person name="Komaki H."/>
            <person name="Tamura T."/>
        </authorList>
    </citation>
    <scope>NUCLEOTIDE SEQUENCE</scope>
    <source>
        <strain evidence="7">NBRC 109079</strain>
    </source>
</reference>
<dbReference type="Gene3D" id="3.40.190.10">
    <property type="entry name" value="Periplasmic binding protein-like II"/>
    <property type="match status" value="2"/>
</dbReference>
<proteinExistence type="inferred from homology"/>
<dbReference type="EMBL" id="BOOU01000006">
    <property type="protein sequence ID" value="GII75492.1"/>
    <property type="molecule type" value="Genomic_DNA"/>
</dbReference>
<dbReference type="RefSeq" id="WP_203982145.1">
    <property type="nucleotide sequence ID" value="NZ_BOOU01000006.1"/>
</dbReference>
<dbReference type="SUPFAM" id="SSF46785">
    <property type="entry name" value="Winged helix' DNA-binding domain"/>
    <property type="match status" value="1"/>
</dbReference>
<dbReference type="PANTHER" id="PTHR30346">
    <property type="entry name" value="TRANSCRIPTIONAL DUAL REGULATOR HCAR-RELATED"/>
    <property type="match status" value="1"/>
</dbReference>
<evidence type="ECO:0000313" key="8">
    <source>
        <dbReference type="Proteomes" id="UP000655287"/>
    </source>
</evidence>
<organism evidence="7 8">
    <name type="scientific">Sphaerisporangium rufum</name>
    <dbReference type="NCBI Taxonomy" id="1381558"/>
    <lineage>
        <taxon>Bacteria</taxon>
        <taxon>Bacillati</taxon>
        <taxon>Actinomycetota</taxon>
        <taxon>Actinomycetes</taxon>
        <taxon>Streptosporangiales</taxon>
        <taxon>Streptosporangiaceae</taxon>
        <taxon>Sphaerisporangium</taxon>
    </lineage>
</organism>
<evidence type="ECO:0000259" key="6">
    <source>
        <dbReference type="PROSITE" id="PS50931"/>
    </source>
</evidence>
<dbReference type="Gene3D" id="1.10.10.10">
    <property type="entry name" value="Winged helix-like DNA-binding domain superfamily/Winged helix DNA-binding domain"/>
    <property type="match status" value="1"/>
</dbReference>
<evidence type="ECO:0000313" key="7">
    <source>
        <dbReference type="EMBL" id="GII75492.1"/>
    </source>
</evidence>
<dbReference type="Proteomes" id="UP000655287">
    <property type="component" value="Unassembled WGS sequence"/>
</dbReference>
<evidence type="ECO:0000256" key="2">
    <source>
        <dbReference type="ARBA" id="ARBA00023015"/>
    </source>
</evidence>
<evidence type="ECO:0000256" key="5">
    <source>
        <dbReference type="SAM" id="MobiDB-lite"/>
    </source>
</evidence>
<dbReference type="PROSITE" id="PS50931">
    <property type="entry name" value="HTH_LYSR"/>
    <property type="match status" value="1"/>
</dbReference>
<dbReference type="InterPro" id="IPR036390">
    <property type="entry name" value="WH_DNA-bd_sf"/>
</dbReference>
<keyword evidence="2" id="KW-0805">Transcription regulation</keyword>
<dbReference type="GO" id="GO:0003700">
    <property type="term" value="F:DNA-binding transcription factor activity"/>
    <property type="evidence" value="ECO:0007669"/>
    <property type="project" value="InterPro"/>
</dbReference>
<evidence type="ECO:0000256" key="3">
    <source>
        <dbReference type="ARBA" id="ARBA00023125"/>
    </source>
</evidence>
<feature type="domain" description="HTH lysR-type" evidence="6">
    <location>
        <begin position="1"/>
        <end position="59"/>
    </location>
</feature>
<dbReference type="Pfam" id="PF03466">
    <property type="entry name" value="LysR_substrate"/>
    <property type="match status" value="1"/>
</dbReference>
<sequence length="322" mass="33452">MFERQELETLLALAEELHFGRTAARLNVSTARVSQTIRGLERRVGAPLFDRTSRRVAPTEIGRRLAEEIAPAWAQIIAAGERAVDAGRGFTGTLRAAFVDPAGGQLLAGAGELFRGRHPECGLELREAPVTAAAGRVREGTVDLALVPFPVAVPELARGPVLVREARVLAVRHDHPFARRDSVAMADLSRVRLIELAGAGPAGPARDHRTAGGPPAWPDAGPAAAVATVDEALTLAGAGQGAFVTGAHARRYHPRPDVAYVPIRDAPPLEWGLVWPAAGGTARVLAFARAATDLLAPGRSAAGVSVTGAAPAGPGPRPADPG</sequence>
<dbReference type="InterPro" id="IPR000847">
    <property type="entry name" value="LysR_HTH_N"/>
</dbReference>
<protein>
    <submittedName>
        <fullName evidence="7">LysR family transcriptional regulator</fullName>
    </submittedName>
</protein>
<feature type="compositionally biased region" description="Low complexity" evidence="5">
    <location>
        <begin position="300"/>
        <end position="312"/>
    </location>
</feature>
<feature type="region of interest" description="Disordered" evidence="5">
    <location>
        <begin position="300"/>
        <end position="322"/>
    </location>
</feature>
<dbReference type="InterPro" id="IPR036388">
    <property type="entry name" value="WH-like_DNA-bd_sf"/>
</dbReference>
<comment type="similarity">
    <text evidence="1">Belongs to the LysR transcriptional regulatory family.</text>
</comment>
<comment type="caution">
    <text evidence="7">The sequence shown here is derived from an EMBL/GenBank/DDBJ whole genome shotgun (WGS) entry which is preliminary data.</text>
</comment>
<dbReference type="GO" id="GO:0003677">
    <property type="term" value="F:DNA binding"/>
    <property type="evidence" value="ECO:0007669"/>
    <property type="project" value="UniProtKB-KW"/>
</dbReference>
<accession>A0A919UYT9</accession>
<keyword evidence="3" id="KW-0238">DNA-binding</keyword>
<dbReference type="SUPFAM" id="SSF53850">
    <property type="entry name" value="Periplasmic binding protein-like II"/>
    <property type="match status" value="1"/>
</dbReference>
<dbReference type="AlphaFoldDB" id="A0A919UYT9"/>
<evidence type="ECO:0000256" key="1">
    <source>
        <dbReference type="ARBA" id="ARBA00009437"/>
    </source>
</evidence>
<gene>
    <name evidence="7" type="ORF">Sru01_04740</name>
</gene>
<dbReference type="CDD" id="cd08414">
    <property type="entry name" value="PBP2_LTTR_aromatics_like"/>
    <property type="match status" value="1"/>
</dbReference>
<evidence type="ECO:0000256" key="4">
    <source>
        <dbReference type="ARBA" id="ARBA00023163"/>
    </source>
</evidence>
<name>A0A919UYT9_9ACTN</name>